<dbReference type="EC" id="2.3.1.178" evidence="3 8"/>
<gene>
    <name evidence="8 10" type="primary">ectA</name>
    <name evidence="10" type="ORF">CIK83_13905</name>
</gene>
<dbReference type="OrthoDB" id="2436196at2"/>
<dbReference type="Gene3D" id="3.40.630.30">
    <property type="match status" value="1"/>
</dbReference>
<protein>
    <recommendedName>
        <fullName evidence="4 8">L-2,4-diaminobutyric acid acetyltransferase</fullName>
        <shortName evidence="8">DABA acetyltransferase</shortName>
        <ecNumber evidence="3 8">2.3.1.178</ecNumber>
    </recommendedName>
</protein>
<dbReference type="Pfam" id="PF00583">
    <property type="entry name" value="Acetyltransf_1"/>
    <property type="match status" value="1"/>
</dbReference>
<dbReference type="NCBIfam" id="TIGR02406">
    <property type="entry name" value="ectoine_EctA"/>
    <property type="match status" value="1"/>
</dbReference>
<evidence type="ECO:0000256" key="3">
    <source>
        <dbReference type="ARBA" id="ARBA00012355"/>
    </source>
</evidence>
<organism evidence="10 11">
    <name type="scientific">Vibrio casei</name>
    <dbReference type="NCBI Taxonomy" id="673372"/>
    <lineage>
        <taxon>Bacteria</taxon>
        <taxon>Pseudomonadati</taxon>
        <taxon>Pseudomonadota</taxon>
        <taxon>Gammaproteobacteria</taxon>
        <taxon>Vibrionales</taxon>
        <taxon>Vibrionaceae</taxon>
        <taxon>Vibrio</taxon>
    </lineage>
</organism>
<dbReference type="GO" id="GO:0033816">
    <property type="term" value="F:diaminobutyrate acetyltransferase activity"/>
    <property type="evidence" value="ECO:0007669"/>
    <property type="project" value="UniProtKB-EC"/>
</dbReference>
<dbReference type="EMBL" id="QPGL01000002">
    <property type="protein sequence ID" value="RCS70516.1"/>
    <property type="molecule type" value="Genomic_DNA"/>
</dbReference>
<keyword evidence="6 8" id="KW-0012">Acyltransferase</keyword>
<dbReference type="RefSeq" id="WP_086960187.1">
    <property type="nucleotide sequence ID" value="NZ_AP018681.1"/>
</dbReference>
<sequence length="181" mass="20198">MITAPWVAHPEKVTKTQDELTFRKPEISDGNQVNALIESCPPLDTNSAYCNFLQASHFSDTCVLAEKDGEIAGFVSAYLKPSSHPNRPVLFIWQVAVAENSRGCGLAYRMIKSLLARECVAGVAAIETTITKDNHGSWNLFRKLEREDGEEGRVSVFLDKQNHFDGEHDSEYLFHIPLAMS</sequence>
<evidence type="ECO:0000256" key="7">
    <source>
        <dbReference type="ARBA" id="ARBA00048924"/>
    </source>
</evidence>
<reference evidence="10 11" key="1">
    <citation type="journal article" date="2017" name="Elife">
        <title>Extensive horizontal gene transfer in cheese-associated bacteria.</title>
        <authorList>
            <person name="Bonham K.S."/>
            <person name="Wolfe B.E."/>
            <person name="Dutton R.J."/>
        </authorList>
    </citation>
    <scope>NUCLEOTIDE SEQUENCE [LARGE SCALE GENOMIC DNA]</scope>
    <source>
        <strain evidence="10 11">JB196</strain>
    </source>
</reference>
<evidence type="ECO:0000313" key="10">
    <source>
        <dbReference type="EMBL" id="RCS70516.1"/>
    </source>
</evidence>
<evidence type="ECO:0000259" key="9">
    <source>
        <dbReference type="PROSITE" id="PS51186"/>
    </source>
</evidence>
<evidence type="ECO:0000256" key="8">
    <source>
        <dbReference type="RuleBase" id="RU365045"/>
    </source>
</evidence>
<comment type="caution">
    <text evidence="10">The sequence shown here is derived from an EMBL/GenBank/DDBJ whole genome shotgun (WGS) entry which is preliminary data.</text>
</comment>
<name>A0A368LIQ6_9VIBR</name>
<evidence type="ECO:0000256" key="1">
    <source>
        <dbReference type="ARBA" id="ARBA00004978"/>
    </source>
</evidence>
<comment type="pathway">
    <text evidence="1 8">Amine and polyamine biosynthesis; ectoine biosynthesis; L-ectoine from L-aspartate 4-semialdehyde: step 2/3.</text>
</comment>
<dbReference type="UniPathway" id="UPA00067">
    <property type="reaction ID" value="UER00122"/>
</dbReference>
<dbReference type="InterPro" id="IPR016181">
    <property type="entry name" value="Acyl_CoA_acyltransferase"/>
</dbReference>
<accession>A0A368LIQ6</accession>
<dbReference type="InterPro" id="IPR000182">
    <property type="entry name" value="GNAT_dom"/>
</dbReference>
<dbReference type="AlphaFoldDB" id="A0A368LIQ6"/>
<proteinExistence type="inferred from homology"/>
<dbReference type="PROSITE" id="PS51186">
    <property type="entry name" value="GNAT"/>
    <property type="match status" value="1"/>
</dbReference>
<evidence type="ECO:0000256" key="4">
    <source>
        <dbReference type="ARBA" id="ARBA00017935"/>
    </source>
</evidence>
<dbReference type="GeneID" id="303190016"/>
<keyword evidence="5 8" id="KW-0808">Transferase</keyword>
<evidence type="ECO:0000256" key="5">
    <source>
        <dbReference type="ARBA" id="ARBA00022679"/>
    </source>
</evidence>
<evidence type="ECO:0000313" key="11">
    <source>
        <dbReference type="Proteomes" id="UP000252479"/>
    </source>
</evidence>
<dbReference type="CDD" id="cd04301">
    <property type="entry name" value="NAT_SF"/>
    <property type="match status" value="1"/>
</dbReference>
<dbReference type="GO" id="GO:0019491">
    <property type="term" value="P:ectoine biosynthetic process"/>
    <property type="evidence" value="ECO:0007669"/>
    <property type="project" value="UniProtKB-UniPathway"/>
</dbReference>
<feature type="domain" description="N-acetyltransferase" evidence="9">
    <location>
        <begin position="20"/>
        <end position="179"/>
    </location>
</feature>
<comment type="similarity">
    <text evidence="2 8">Belongs to the acetyltransferase family. EctA subfamily.</text>
</comment>
<dbReference type="Proteomes" id="UP000252479">
    <property type="component" value="Unassembled WGS sequence"/>
</dbReference>
<comment type="function">
    <text evidence="8">Catalyzes the acetylation of L-2,4-diaminobutyrate (DABA) to gamma-N-acetyl-alpha,gamma-diaminobutyric acid (ADABA) with acetyl coenzyme A.</text>
</comment>
<comment type="catalytic activity">
    <reaction evidence="7 8">
        <text>L-2,4-diaminobutanoate + acetyl-CoA = (2S)-4-acetamido-2-aminobutanoate + CoA + H(+)</text>
        <dbReference type="Rhea" id="RHEA:16901"/>
        <dbReference type="ChEBI" id="CHEBI:15378"/>
        <dbReference type="ChEBI" id="CHEBI:57287"/>
        <dbReference type="ChEBI" id="CHEBI:57288"/>
        <dbReference type="ChEBI" id="CHEBI:58761"/>
        <dbReference type="ChEBI" id="CHEBI:58929"/>
        <dbReference type="EC" id="2.3.1.178"/>
    </reaction>
</comment>
<evidence type="ECO:0000256" key="2">
    <source>
        <dbReference type="ARBA" id="ARBA00010712"/>
    </source>
</evidence>
<evidence type="ECO:0000256" key="6">
    <source>
        <dbReference type="ARBA" id="ARBA00023315"/>
    </source>
</evidence>
<dbReference type="InterPro" id="IPR012772">
    <property type="entry name" value="Ectoine_EctA"/>
</dbReference>
<keyword evidence="11" id="KW-1185">Reference proteome</keyword>
<dbReference type="SUPFAM" id="SSF55729">
    <property type="entry name" value="Acyl-CoA N-acyltransferases (Nat)"/>
    <property type="match status" value="1"/>
</dbReference>